<dbReference type="EC" id="2.7.7.6" evidence="10"/>
<evidence type="ECO:0000256" key="1">
    <source>
        <dbReference type="ARBA" id="ARBA00004173"/>
    </source>
</evidence>
<dbReference type="PANTHER" id="PTHR10102">
    <property type="entry name" value="DNA-DIRECTED RNA POLYMERASE, MITOCHONDRIAL"/>
    <property type="match status" value="1"/>
</dbReference>
<dbReference type="GO" id="GO:0006390">
    <property type="term" value="P:mitochondrial transcription"/>
    <property type="evidence" value="ECO:0007669"/>
    <property type="project" value="UniProtKB-ARBA"/>
</dbReference>
<dbReference type="Pfam" id="PF00940">
    <property type="entry name" value="RNA_pol"/>
    <property type="match status" value="1"/>
</dbReference>
<dbReference type="InterPro" id="IPR024075">
    <property type="entry name" value="DNA-dir_RNA_pol_helix_hairp_sf"/>
</dbReference>
<dbReference type="InterPro" id="IPR029262">
    <property type="entry name" value="RPOL_N"/>
</dbReference>
<dbReference type="GO" id="GO:0001018">
    <property type="term" value="F:mitochondrial promoter sequence-specific DNA binding"/>
    <property type="evidence" value="ECO:0007669"/>
    <property type="project" value="TreeGrafter"/>
</dbReference>
<evidence type="ECO:0000256" key="6">
    <source>
        <dbReference type="ARBA" id="ARBA00022946"/>
    </source>
</evidence>
<keyword evidence="3 10" id="KW-0240">DNA-directed RNA polymerase</keyword>
<keyword evidence="5 10" id="KW-0548">Nucleotidyltransferase</keyword>
<evidence type="ECO:0000259" key="11">
    <source>
        <dbReference type="SMART" id="SM01311"/>
    </source>
</evidence>
<organism evidence="12 13">
    <name type="scientific">Eremothecium sinecaudum</name>
    <dbReference type="NCBI Taxonomy" id="45286"/>
    <lineage>
        <taxon>Eukaryota</taxon>
        <taxon>Fungi</taxon>
        <taxon>Dikarya</taxon>
        <taxon>Ascomycota</taxon>
        <taxon>Saccharomycotina</taxon>
        <taxon>Saccharomycetes</taxon>
        <taxon>Saccharomycetales</taxon>
        <taxon>Saccharomycetaceae</taxon>
        <taxon>Eremothecium</taxon>
    </lineage>
</organism>
<reference evidence="12 13" key="1">
    <citation type="submission" date="2016-01" db="EMBL/GenBank/DDBJ databases">
        <title>Genome sequence of the yeast Holleya sinecauda.</title>
        <authorList>
            <person name="Dietrich F.S."/>
        </authorList>
    </citation>
    <scope>NUCLEOTIDE SEQUENCE [LARGE SCALE GENOMIC DNA]</scope>
    <source>
        <strain evidence="12 13">ATCC 58844</strain>
    </source>
</reference>
<comment type="similarity">
    <text evidence="2 10">Belongs to the phage and mitochondrial RNA polymerase family.</text>
</comment>
<dbReference type="STRING" id="45286.A0A109UWS1"/>
<dbReference type="Gene3D" id="1.10.150.20">
    <property type="entry name" value="5' to 3' exonuclease, C-terminal subdomain"/>
    <property type="match status" value="1"/>
</dbReference>
<dbReference type="InterPro" id="IPR002092">
    <property type="entry name" value="DNA-dir_Rpol_phage-type"/>
</dbReference>
<evidence type="ECO:0000256" key="5">
    <source>
        <dbReference type="ARBA" id="ARBA00022695"/>
    </source>
</evidence>
<evidence type="ECO:0000256" key="2">
    <source>
        <dbReference type="ARBA" id="ARBA00009493"/>
    </source>
</evidence>
<feature type="domain" description="DNA-directed RNA polymerase N-terminal" evidence="11">
    <location>
        <begin position="346"/>
        <end position="655"/>
    </location>
</feature>
<dbReference type="FunFam" id="1.10.287.280:FF:000001">
    <property type="entry name" value="DNA-directed RNA polymerase"/>
    <property type="match status" value="1"/>
</dbReference>
<dbReference type="FunFam" id="1.10.1320.10:FF:000005">
    <property type="entry name" value="DNA-directed RNA polymerase"/>
    <property type="match status" value="1"/>
</dbReference>
<dbReference type="GO" id="GO:0034245">
    <property type="term" value="C:mitochondrial DNA-directed RNA polymerase complex"/>
    <property type="evidence" value="ECO:0007669"/>
    <property type="project" value="TreeGrafter"/>
</dbReference>
<evidence type="ECO:0000313" key="13">
    <source>
        <dbReference type="Proteomes" id="UP000243052"/>
    </source>
</evidence>
<dbReference type="PROSITE" id="PS00489">
    <property type="entry name" value="RNA_POL_PHAGE_2"/>
    <property type="match status" value="1"/>
</dbReference>
<dbReference type="Proteomes" id="UP000243052">
    <property type="component" value="Chromosome iv"/>
</dbReference>
<gene>
    <name evidence="12" type="ORF">AW171_hschr42091</name>
</gene>
<sequence>MLRYPRLLKEARSGKVVSSLSCHHAHVEPFQHYARFNTLQQKANFSSGGIIGASADLGFEKSAKASVYTDFSPFDSSFAAVESAERSTAMSLWSLLEACLSANYIDRSYSILQSLYELKTHRHLFINEYNRYLTKYCDMETSTDNLKQKVFNDFKNNFTSCSYNDTTLAILIRHALTHSPTKEIARENIQVFLQMALKGTKSIMSNIKIFSINDYKSLYKELGVIAVSDMPESISSLVIKTIVDPTLNKESSAEHTEIEEEVSSVEKDAAQLLSVGTFGLRAVKHSLLGLSITDDQKEQLSRVIDPLLKACEPVNQSANFFDIYKTLKTPEERKAFDDFLEEFNQDRQRDLENRSLDAAKERWQREYQASQNRGDLNINKSLNVRLWEWYHAMLPLLKEEMRMCKDVVDGNVKGVDKERSQYAPYLLLLKPEKMCVITILELLALNSTGGVAGGMRTARAVLSVGKAVEMEFRSEAVLNSENQMFKEYSKNSQELKRLVQSAKSTFRQAKVEEHKFLWPHPIRAKIGSLLISMLIHVAKVPVKGTDPVTNEVVHGEAPAFCHTFQYRVGSKIGVLKLHTTLTVALSGQRLNASVQPQHLPMLVKPRPWTSWNSGGYLYTQTTLIRTRDSPEQIAYLKAVSDKLDNVYKGMNVLGDTPWTVNKTMLNIISTIWNSGEGFLDIPPQKEDVELPPRPPRDADPLILKHWRNECKFKTLEFRSDRSVRCDSNYKLEIARAFLGEKFYFPHSLDFRGRAYPIAPHFNHLGNDMCRSLLLFWDGRRLGPEGLKWLKIHLANLYGMDKAPFEDRIKFTEDNLEHVKESAENPLNGKGWWKKADKPWQCLATCLELNEAYKLENPEDFVSHQPVHQDGSCNGLQHYAALGGDLEGARQVNLVPSEKPRDVYKHVAKLVTERLKKAALAGDDKAILLQDKITRKIVKRTVMTNVYGVTFIGAAAQIDKELQDELPEDADCYALSRYLARHVFASIRELFHAAHLIQDWLAESAKKISRSVRLDLELDKSRKVDSSMMMTSVIWTTPLGLPVVQPYRDLKRKQIRTNLQTVFISDPFAINAVNGRRQTAGLPPNFIHSLDASHMLLSAVASAKHGLRFAAVHDSYWTHASDVDTMNNELRKEFVRMYSVDLIQRLKNEFDERYADYVEIKYIKKSSEIGSGLIALRRDISNKLGRQITIADEISMERERLKLLRSLDPIENKKGEEMVTTISFLEGKDFAEYEVPYSVSNSCMILAPMKFSSVPPKGEYDIKELLNSKYFFS</sequence>
<dbReference type="Gene3D" id="1.10.1320.10">
    <property type="entry name" value="DNA-directed RNA polymerase, N-terminal domain"/>
    <property type="match status" value="1"/>
</dbReference>
<dbReference type="GO" id="GO:0003899">
    <property type="term" value="F:DNA-directed RNA polymerase activity"/>
    <property type="evidence" value="ECO:0007669"/>
    <property type="project" value="UniProtKB-EC"/>
</dbReference>
<dbReference type="EMBL" id="CP014244">
    <property type="protein sequence ID" value="AMD20207.1"/>
    <property type="molecule type" value="Genomic_DNA"/>
</dbReference>
<evidence type="ECO:0000256" key="3">
    <source>
        <dbReference type="ARBA" id="ARBA00022478"/>
    </source>
</evidence>
<comment type="subcellular location">
    <subcellularLocation>
        <location evidence="1">Mitochondrion</location>
    </subcellularLocation>
</comment>
<evidence type="ECO:0000256" key="9">
    <source>
        <dbReference type="ARBA" id="ARBA00048552"/>
    </source>
</evidence>
<evidence type="ECO:0000256" key="8">
    <source>
        <dbReference type="ARBA" id="ARBA00023163"/>
    </source>
</evidence>
<dbReference type="OrthoDB" id="276422at2759"/>
<evidence type="ECO:0000256" key="4">
    <source>
        <dbReference type="ARBA" id="ARBA00022679"/>
    </source>
</evidence>
<evidence type="ECO:0000256" key="10">
    <source>
        <dbReference type="RuleBase" id="RU003805"/>
    </source>
</evidence>
<dbReference type="RefSeq" id="XP_017987203.1">
    <property type="nucleotide sequence ID" value="XM_018132219.1"/>
</dbReference>
<dbReference type="GeneID" id="28723445"/>
<keyword evidence="6" id="KW-0809">Transit peptide</keyword>
<dbReference type="Pfam" id="PF14700">
    <property type="entry name" value="RPOL_N"/>
    <property type="match status" value="1"/>
</dbReference>
<keyword evidence="7" id="KW-0496">Mitochondrion</keyword>
<keyword evidence="8 10" id="KW-0804">Transcription</keyword>
<evidence type="ECO:0000256" key="7">
    <source>
        <dbReference type="ARBA" id="ARBA00023128"/>
    </source>
</evidence>
<name>A0A109UWS1_9SACH</name>
<dbReference type="SUPFAM" id="SSF56672">
    <property type="entry name" value="DNA/RNA polymerases"/>
    <property type="match status" value="1"/>
</dbReference>
<dbReference type="PANTHER" id="PTHR10102:SF0">
    <property type="entry name" value="DNA-DIRECTED RNA POLYMERASE, MITOCHONDRIAL"/>
    <property type="match status" value="1"/>
</dbReference>
<dbReference type="PROSITE" id="PS00900">
    <property type="entry name" value="RNA_POL_PHAGE_1"/>
    <property type="match status" value="1"/>
</dbReference>
<dbReference type="InterPro" id="IPR046950">
    <property type="entry name" value="DNA-dir_Rpol_C_phage-type"/>
</dbReference>
<dbReference type="InterPro" id="IPR043502">
    <property type="entry name" value="DNA/RNA_pol_sf"/>
</dbReference>
<dbReference type="FunFam" id="1.10.150.20:FF:000041">
    <property type="entry name" value="DNA-directed RNA polymerase"/>
    <property type="match status" value="1"/>
</dbReference>
<protein>
    <recommendedName>
        <fullName evidence="10">DNA-directed RNA polymerase</fullName>
        <ecNumber evidence="10">2.7.7.6</ecNumber>
    </recommendedName>
</protein>
<accession>A0A109UWS1</accession>
<comment type="function">
    <text evidence="10">DNA-dependent RNA polymerase catalyzes the transcription of DNA into RNA using the four ribonucleoside triphosphates as substrates.</text>
</comment>
<comment type="catalytic activity">
    <reaction evidence="9 10">
        <text>RNA(n) + a ribonucleoside 5'-triphosphate = RNA(n+1) + diphosphate</text>
        <dbReference type="Rhea" id="RHEA:21248"/>
        <dbReference type="Rhea" id="RHEA-COMP:14527"/>
        <dbReference type="Rhea" id="RHEA-COMP:17342"/>
        <dbReference type="ChEBI" id="CHEBI:33019"/>
        <dbReference type="ChEBI" id="CHEBI:61557"/>
        <dbReference type="ChEBI" id="CHEBI:140395"/>
        <dbReference type="EC" id="2.7.7.6"/>
    </reaction>
</comment>
<dbReference type="Gene3D" id="1.10.287.280">
    <property type="match status" value="1"/>
</dbReference>
<dbReference type="Gene3D" id="1.10.287.260">
    <property type="match status" value="1"/>
</dbReference>
<evidence type="ECO:0000313" key="12">
    <source>
        <dbReference type="EMBL" id="AMD20207.1"/>
    </source>
</evidence>
<dbReference type="InterPro" id="IPR037159">
    <property type="entry name" value="RNA_POL_N_sf"/>
</dbReference>
<keyword evidence="13" id="KW-1185">Reference proteome</keyword>
<keyword evidence="4 10" id="KW-0808">Transferase</keyword>
<dbReference type="SMART" id="SM01311">
    <property type="entry name" value="RPOL_N"/>
    <property type="match status" value="1"/>
</dbReference>
<dbReference type="AlphaFoldDB" id="A0A109UWS1"/>
<proteinExistence type="inferred from homology"/>